<dbReference type="Pfam" id="PF13458">
    <property type="entry name" value="Peripla_BP_6"/>
    <property type="match status" value="1"/>
</dbReference>
<dbReference type="InterPro" id="IPR028081">
    <property type="entry name" value="Leu-bd"/>
</dbReference>
<accession>A0A660LG57</accession>
<dbReference type="OrthoDB" id="9772589at2"/>
<evidence type="ECO:0000256" key="3">
    <source>
        <dbReference type="SAM" id="SignalP"/>
    </source>
</evidence>
<organism evidence="5 6">
    <name type="scientific">Solirubrobacter pauli</name>
    <dbReference type="NCBI Taxonomy" id="166793"/>
    <lineage>
        <taxon>Bacteria</taxon>
        <taxon>Bacillati</taxon>
        <taxon>Actinomycetota</taxon>
        <taxon>Thermoleophilia</taxon>
        <taxon>Solirubrobacterales</taxon>
        <taxon>Solirubrobacteraceae</taxon>
        <taxon>Solirubrobacter</taxon>
    </lineage>
</organism>
<feature type="domain" description="Leucine-binding protein" evidence="4">
    <location>
        <begin position="29"/>
        <end position="344"/>
    </location>
</feature>
<name>A0A660LG57_9ACTN</name>
<comment type="similarity">
    <text evidence="1">Belongs to the leucine-binding protein family.</text>
</comment>
<dbReference type="PANTHER" id="PTHR47151">
    <property type="entry name" value="LEU/ILE/VAL-BINDING ABC TRANSPORTER SUBUNIT"/>
    <property type="match status" value="1"/>
</dbReference>
<reference evidence="5 6" key="1">
    <citation type="submission" date="2018-10" db="EMBL/GenBank/DDBJ databases">
        <title>Genomic Encyclopedia of Archaeal and Bacterial Type Strains, Phase II (KMG-II): from individual species to whole genera.</title>
        <authorList>
            <person name="Goeker M."/>
        </authorList>
    </citation>
    <scope>NUCLEOTIDE SEQUENCE [LARGE SCALE GENOMIC DNA]</scope>
    <source>
        <strain evidence="5 6">DSM 14954</strain>
    </source>
</reference>
<dbReference type="PANTHER" id="PTHR47151:SF2">
    <property type="entry name" value="AMINO ACID BINDING PROTEIN"/>
    <property type="match status" value="1"/>
</dbReference>
<evidence type="ECO:0000313" key="5">
    <source>
        <dbReference type="EMBL" id="RKQ93165.1"/>
    </source>
</evidence>
<dbReference type="InterPro" id="IPR028082">
    <property type="entry name" value="Peripla_BP_I"/>
</dbReference>
<comment type="caution">
    <text evidence="5">The sequence shown here is derived from an EMBL/GenBank/DDBJ whole genome shotgun (WGS) entry which is preliminary data.</text>
</comment>
<proteinExistence type="inferred from homology"/>
<feature type="signal peptide" evidence="3">
    <location>
        <begin position="1"/>
        <end position="18"/>
    </location>
</feature>
<evidence type="ECO:0000313" key="6">
    <source>
        <dbReference type="Proteomes" id="UP000278962"/>
    </source>
</evidence>
<sequence>MKRIIAGFLIAGAFPATAAAQQPTVYSSLPLSGASRVQTKAINDGARQALGEAGNPVRFRTLNSATKKAGSWTPERTARNALKAAQDESTVAVIGEFNSGATKVSLPILSEAGIPQISPSNTYNGLTTSGPGTEPGEPDKYYPTGARTYFRLLPNDHVQAAALATVMRDRGCKKAGLVHDGEVYGRGMNADVKATLARLGVAVVTSRKITRKAPSAVRRAGADCMAYTGITANGAVRLFRSSALKRMRLFGSDGVAETDFVSRLPKSVDRRTTVLVATLSPTDYGTPANRDPYYAAGYEAMKLIVDGLKASGGTRAGLLGWLPTVQNRTSVLGTYGFDANGDTTLRRYGLYGLRGSSLVYQGAITAG</sequence>
<feature type="chain" id="PRO_5039267035" evidence="3">
    <location>
        <begin position="19"/>
        <end position="367"/>
    </location>
</feature>
<dbReference type="RefSeq" id="WP_121251036.1">
    <property type="nucleotide sequence ID" value="NZ_RBIL01000001.1"/>
</dbReference>
<evidence type="ECO:0000256" key="1">
    <source>
        <dbReference type="ARBA" id="ARBA00010062"/>
    </source>
</evidence>
<dbReference type="Proteomes" id="UP000278962">
    <property type="component" value="Unassembled WGS sequence"/>
</dbReference>
<dbReference type="AlphaFoldDB" id="A0A660LG57"/>
<evidence type="ECO:0000256" key="2">
    <source>
        <dbReference type="ARBA" id="ARBA00022729"/>
    </source>
</evidence>
<dbReference type="SUPFAM" id="SSF53822">
    <property type="entry name" value="Periplasmic binding protein-like I"/>
    <property type="match status" value="1"/>
</dbReference>
<keyword evidence="2 3" id="KW-0732">Signal</keyword>
<evidence type="ECO:0000259" key="4">
    <source>
        <dbReference type="Pfam" id="PF13458"/>
    </source>
</evidence>
<dbReference type="CDD" id="cd06342">
    <property type="entry name" value="PBP1_ABC_LIVBP-like"/>
    <property type="match status" value="1"/>
</dbReference>
<dbReference type="EMBL" id="RBIL01000001">
    <property type="protein sequence ID" value="RKQ93165.1"/>
    <property type="molecule type" value="Genomic_DNA"/>
</dbReference>
<gene>
    <name evidence="5" type="ORF">C8N24_3025</name>
</gene>
<protein>
    <submittedName>
        <fullName evidence="5">Branched-chain amino acid transport system substrate-binding protein</fullName>
    </submittedName>
</protein>
<dbReference type="Gene3D" id="3.40.50.2300">
    <property type="match status" value="2"/>
</dbReference>
<keyword evidence="6" id="KW-1185">Reference proteome</keyword>